<accession>C4R9D2</accession>
<dbReference type="InParanoid" id="C4R9D2"/>
<dbReference type="AlphaFoldDB" id="C4R9D2"/>
<feature type="transmembrane region" description="Helical" evidence="3">
    <location>
        <begin position="82"/>
        <end position="100"/>
    </location>
</feature>
<dbReference type="PANTHER" id="PTHR11360">
    <property type="entry name" value="MONOCARBOXYLATE TRANSPORTER"/>
    <property type="match status" value="1"/>
</dbReference>
<dbReference type="InterPro" id="IPR020846">
    <property type="entry name" value="MFS_dom"/>
</dbReference>
<feature type="transmembrane region" description="Helical" evidence="3">
    <location>
        <begin position="171"/>
        <end position="191"/>
    </location>
</feature>
<feature type="transmembrane region" description="Helical" evidence="3">
    <location>
        <begin position="353"/>
        <end position="377"/>
    </location>
</feature>
<evidence type="ECO:0000313" key="5">
    <source>
        <dbReference type="EMBL" id="CAY67027.1"/>
    </source>
</evidence>
<organism evidence="5">
    <name type="scientific">Komagataella phaffii (strain GS115 / ATCC 20864)</name>
    <name type="common">Yeast</name>
    <name type="synonym">Pichia pastoris</name>
    <dbReference type="NCBI Taxonomy" id="644223"/>
    <lineage>
        <taxon>Eukaryota</taxon>
        <taxon>Fungi</taxon>
        <taxon>Dikarya</taxon>
        <taxon>Ascomycota</taxon>
        <taxon>Saccharomycotina</taxon>
        <taxon>Pichiomycetes</taxon>
        <taxon>Pichiales</taxon>
        <taxon>Pichiaceae</taxon>
        <taxon>Komagataella</taxon>
    </lineage>
</organism>
<feature type="transmembrane region" description="Helical" evidence="3">
    <location>
        <begin position="112"/>
        <end position="130"/>
    </location>
</feature>
<dbReference type="SUPFAM" id="SSF103473">
    <property type="entry name" value="MFS general substrate transporter"/>
    <property type="match status" value="1"/>
</dbReference>
<feature type="transmembrane region" description="Helical" evidence="3">
    <location>
        <begin position="389"/>
        <end position="414"/>
    </location>
</feature>
<keyword evidence="3" id="KW-1133">Transmembrane helix</keyword>
<feature type="transmembrane region" description="Helical" evidence="3">
    <location>
        <begin position="426"/>
        <end position="448"/>
    </location>
</feature>
<dbReference type="InterPro" id="IPR050327">
    <property type="entry name" value="Proton-linked_MCT"/>
</dbReference>
<dbReference type="GO" id="GO:0022857">
    <property type="term" value="F:transmembrane transporter activity"/>
    <property type="evidence" value="ECO:0007669"/>
    <property type="project" value="InterPro"/>
</dbReference>
<evidence type="ECO:0000256" key="2">
    <source>
        <dbReference type="ARBA" id="ARBA00006727"/>
    </source>
</evidence>
<evidence type="ECO:0000256" key="3">
    <source>
        <dbReference type="SAM" id="Phobius"/>
    </source>
</evidence>
<dbReference type="Gene3D" id="1.20.1250.20">
    <property type="entry name" value="MFS general substrate transporter like domains"/>
    <property type="match status" value="2"/>
</dbReference>
<dbReference type="InterPro" id="IPR011701">
    <property type="entry name" value="MFS"/>
</dbReference>
<name>C4R9D2_KOMPG</name>
<dbReference type="EMBL" id="FN392323">
    <property type="protein sequence ID" value="CAY67027.1"/>
    <property type="molecule type" value="Genomic_DNA"/>
</dbReference>
<evidence type="ECO:0000256" key="1">
    <source>
        <dbReference type="ARBA" id="ARBA00004141"/>
    </source>
</evidence>
<protein>
    <submittedName>
        <fullName evidence="5">Major faciliator superfamily</fullName>
    </submittedName>
</protein>
<dbReference type="Pfam" id="PF07690">
    <property type="entry name" value="MFS_1"/>
    <property type="match status" value="1"/>
</dbReference>
<feature type="transmembrane region" description="Helical" evidence="3">
    <location>
        <begin position="203"/>
        <end position="223"/>
    </location>
</feature>
<feature type="transmembrane region" description="Helical" evidence="3">
    <location>
        <begin position="43"/>
        <end position="62"/>
    </location>
</feature>
<comment type="subcellular location">
    <subcellularLocation>
        <location evidence="1">Membrane</location>
        <topology evidence="1">Multi-pass membrane protein</topology>
    </subcellularLocation>
</comment>
<comment type="similarity">
    <text evidence="2">Belongs to the major facilitator superfamily. Monocarboxylate porter (TC 2.A.1.13) family.</text>
</comment>
<dbReference type="PANTHER" id="PTHR11360:SF319">
    <property type="entry name" value="MAJOR FACILITATOR SUPERFAMILY (MFS) PROFILE DOMAIN-CONTAINING PROTEIN"/>
    <property type="match status" value="1"/>
</dbReference>
<proteinExistence type="inferred from homology"/>
<reference evidence="5" key="1">
    <citation type="journal article" date="2009" name="Nat. Biotechnol.">
        <title>Genome sequence of the recombinant protein production host Pichia pastoris.</title>
        <authorList>
            <person name="De Schutter K."/>
            <person name="Lin Y.C."/>
            <person name="Tiels P."/>
            <person name="Van Hecke A."/>
            <person name="Glinka S."/>
            <person name="Weber-Lehmann J."/>
            <person name="Rouze P."/>
            <person name="Van de Peer Y."/>
            <person name="Callewaert N."/>
        </authorList>
    </citation>
    <scope>NUCLEOTIDE SEQUENCE [LARGE SCALE GENOMIC DNA]</scope>
    <source>
        <strain evidence="5">GS115</strain>
    </source>
</reference>
<dbReference type="InterPro" id="IPR036259">
    <property type="entry name" value="MFS_trans_sf"/>
</dbReference>
<feature type="transmembrane region" description="Helical" evidence="3">
    <location>
        <begin position="327"/>
        <end position="347"/>
    </location>
</feature>
<gene>
    <name evidence="5" type="ordered locus">PAS_c034_0008</name>
</gene>
<feature type="domain" description="Major facilitator superfamily (MFS) profile" evidence="4">
    <location>
        <begin position="44"/>
        <end position="449"/>
    </location>
</feature>
<sequence>MSDSTVEQSSPDDNICKLNHLKKEETTKQVIEFDQEEFPEGGFGWLVVIAGWCMMATTFGMVNSFGVYQTYYQTTLNPDQNAFKISVIGALQPFCIYLFAIPTVTLLHHLDARVTIAIGAFIQIFGLMMMSLTTNIWQLFLTQGLLFGIGSGIVYLSGLTVVMQWFKRRRALAMGIVSSGSSLGGVYWPIAVKKLISKVDINWTNRILGFIYIPLGVIMVVFLKPRLSLKVVHQNIGVSDEKIKTQWLPFQFNVLRNWKFLLLISSFTVTNFSLFPGLFYIDLYGQRLAQKLGKSLVDPDYLISILNAMSLLGRVIPGILADMFGRMNVLIPFLILAGVTPLVLWLPSNSNQLLLSFVIIWGFASGVMVSLFPTLVPQLFGVKDSQSRLGLFLAIGGIGALFGPIICGTFIPLAVDAQGIDGFNKVAIFVGVMMLGGTILLILLRLVYSKKLNTII</sequence>
<feature type="transmembrane region" description="Helical" evidence="3">
    <location>
        <begin position="301"/>
        <end position="320"/>
    </location>
</feature>
<evidence type="ECO:0000259" key="4">
    <source>
        <dbReference type="PROSITE" id="PS50850"/>
    </source>
</evidence>
<feature type="transmembrane region" description="Helical" evidence="3">
    <location>
        <begin position="260"/>
        <end position="281"/>
    </location>
</feature>
<dbReference type="PROSITE" id="PS50850">
    <property type="entry name" value="MFS"/>
    <property type="match status" value="1"/>
</dbReference>
<keyword evidence="3" id="KW-0472">Membrane</keyword>
<dbReference type="GO" id="GO:0016020">
    <property type="term" value="C:membrane"/>
    <property type="evidence" value="ECO:0007669"/>
    <property type="project" value="UniProtKB-SubCell"/>
</dbReference>
<keyword evidence="3" id="KW-0812">Transmembrane</keyword>
<feature type="transmembrane region" description="Helical" evidence="3">
    <location>
        <begin position="136"/>
        <end position="159"/>
    </location>
</feature>